<dbReference type="EMBL" id="FRYK01000001">
    <property type="protein sequence ID" value="SHO72447.1"/>
    <property type="molecule type" value="Genomic_DNA"/>
</dbReference>
<dbReference type="SUPFAM" id="SSF49464">
    <property type="entry name" value="Carboxypeptidase regulatory domain-like"/>
    <property type="match status" value="1"/>
</dbReference>
<protein>
    <submittedName>
        <fullName evidence="1">CarboxypepD_reg-like domain-containing protein</fullName>
    </submittedName>
</protein>
<sequence length="274" mass="31569">MKENRVIWIFLIVSQFAFSQIRGVVKDSISGEPIPFVNIWVENETVGTTSEADGTFFLQASKEKNIVISVLGYERKTLKGTEISEVFLKPTTYDLREVVVLNKKQTKKVEIGNIENAIFQSFDSGPKIEAKFFPYQPSYSKTKFIKEVTIFTDSRIDNATIKIHFYSVDENGFPGEELLTKDYVVTLKKGIIKHRFNISQFDLVFPEKGMFVAYEKLLIESNKTGTKYQPYVLYNYIDREFFYTYAYGKWSKQSSNNSGKISVYEPSINLILSN</sequence>
<gene>
    <name evidence="1" type="ORF">SAMN05443547_0779</name>
</gene>
<dbReference type="Proteomes" id="UP000184611">
    <property type="component" value="Unassembled WGS sequence"/>
</dbReference>
<dbReference type="AlphaFoldDB" id="A0A1M7ZUY7"/>
<dbReference type="OrthoDB" id="914976at2"/>
<reference evidence="2" key="1">
    <citation type="submission" date="2016-12" db="EMBL/GenBank/DDBJ databases">
        <authorList>
            <person name="Varghese N."/>
            <person name="Submissions S."/>
        </authorList>
    </citation>
    <scope>NUCLEOTIDE SEQUENCE [LARGE SCALE GENOMIC DNA]</scope>
    <source>
        <strain evidence="2">DSM 18830</strain>
    </source>
</reference>
<evidence type="ECO:0000313" key="2">
    <source>
        <dbReference type="Proteomes" id="UP000184611"/>
    </source>
</evidence>
<dbReference type="Pfam" id="PF13715">
    <property type="entry name" value="CarbopepD_reg_2"/>
    <property type="match status" value="1"/>
</dbReference>
<organism evidence="1 2">
    <name type="scientific">Flavobacterium cucumis</name>
    <dbReference type="NCBI Taxonomy" id="416016"/>
    <lineage>
        <taxon>Bacteria</taxon>
        <taxon>Pseudomonadati</taxon>
        <taxon>Bacteroidota</taxon>
        <taxon>Flavobacteriia</taxon>
        <taxon>Flavobacteriales</taxon>
        <taxon>Flavobacteriaceae</taxon>
        <taxon>Flavobacterium</taxon>
    </lineage>
</organism>
<dbReference type="RefSeq" id="WP_073581585.1">
    <property type="nucleotide sequence ID" value="NZ_CBCSEA010000028.1"/>
</dbReference>
<dbReference type="Gene3D" id="2.60.40.1120">
    <property type="entry name" value="Carboxypeptidase-like, regulatory domain"/>
    <property type="match status" value="1"/>
</dbReference>
<dbReference type="STRING" id="416016.SAMN05443547_0779"/>
<name>A0A1M7ZUY7_9FLAO</name>
<dbReference type="InterPro" id="IPR008969">
    <property type="entry name" value="CarboxyPept-like_regulatory"/>
</dbReference>
<keyword evidence="2" id="KW-1185">Reference proteome</keyword>
<evidence type="ECO:0000313" key="1">
    <source>
        <dbReference type="EMBL" id="SHO72447.1"/>
    </source>
</evidence>
<proteinExistence type="predicted"/>
<accession>A0A1M7ZUY7</accession>